<feature type="region of interest" description="Disordered" evidence="4">
    <location>
        <begin position="179"/>
        <end position="200"/>
    </location>
</feature>
<dbReference type="AlphaFoldDB" id="A0A1X2I8H4"/>
<dbReference type="Gene3D" id="3.30.70.330">
    <property type="match status" value="2"/>
</dbReference>
<dbReference type="STRING" id="90262.A0A1X2I8H4"/>
<comment type="caution">
    <text evidence="6">The sequence shown here is derived from an EMBL/GenBank/DDBJ whole genome shotgun (WGS) entry which is preliminary data.</text>
</comment>
<dbReference type="InterPro" id="IPR035979">
    <property type="entry name" value="RBD_domain_sf"/>
</dbReference>
<evidence type="ECO:0000256" key="2">
    <source>
        <dbReference type="ARBA" id="ARBA00022884"/>
    </source>
</evidence>
<gene>
    <name evidence="6" type="ORF">BCR42DRAFT_101472</name>
</gene>
<dbReference type="OrthoDB" id="1875751at2759"/>
<dbReference type="InterPro" id="IPR000504">
    <property type="entry name" value="RRM_dom"/>
</dbReference>
<evidence type="ECO:0000256" key="1">
    <source>
        <dbReference type="ARBA" id="ARBA00022737"/>
    </source>
</evidence>
<dbReference type="SMART" id="SM00360">
    <property type="entry name" value="RRM"/>
    <property type="match status" value="2"/>
</dbReference>
<evidence type="ECO:0000256" key="4">
    <source>
        <dbReference type="SAM" id="MobiDB-lite"/>
    </source>
</evidence>
<evidence type="ECO:0000313" key="7">
    <source>
        <dbReference type="Proteomes" id="UP000193560"/>
    </source>
</evidence>
<keyword evidence="2 3" id="KW-0694">RNA-binding</keyword>
<dbReference type="Proteomes" id="UP000193560">
    <property type="component" value="Unassembled WGS sequence"/>
</dbReference>
<feature type="compositionally biased region" description="Low complexity" evidence="4">
    <location>
        <begin position="282"/>
        <end position="297"/>
    </location>
</feature>
<feature type="domain" description="RRM" evidence="5">
    <location>
        <begin position="104"/>
        <end position="183"/>
    </location>
</feature>
<feature type="region of interest" description="Disordered" evidence="4">
    <location>
        <begin position="234"/>
        <end position="297"/>
    </location>
</feature>
<dbReference type="PROSITE" id="PS50102">
    <property type="entry name" value="RRM"/>
    <property type="match status" value="2"/>
</dbReference>
<feature type="compositionally biased region" description="Basic and acidic residues" evidence="4">
    <location>
        <begin position="263"/>
        <end position="277"/>
    </location>
</feature>
<keyword evidence="1" id="KW-0677">Repeat</keyword>
<dbReference type="GO" id="GO:0003729">
    <property type="term" value="F:mRNA binding"/>
    <property type="evidence" value="ECO:0007669"/>
    <property type="project" value="TreeGrafter"/>
</dbReference>
<dbReference type="EMBL" id="MCGE01000021">
    <property type="protein sequence ID" value="ORZ11582.1"/>
    <property type="molecule type" value="Genomic_DNA"/>
</dbReference>
<feature type="compositionally biased region" description="Low complexity" evidence="4">
    <location>
        <begin position="79"/>
        <end position="89"/>
    </location>
</feature>
<dbReference type="PANTHER" id="PTHR48032">
    <property type="entry name" value="RNA-BINDING PROTEIN MUSASHI HOMOLOG RBP6"/>
    <property type="match status" value="1"/>
</dbReference>
<dbReference type="GO" id="GO:0006417">
    <property type="term" value="P:regulation of translation"/>
    <property type="evidence" value="ECO:0007669"/>
    <property type="project" value="TreeGrafter"/>
</dbReference>
<evidence type="ECO:0000256" key="3">
    <source>
        <dbReference type="PROSITE-ProRule" id="PRU00176"/>
    </source>
</evidence>
<dbReference type="SUPFAM" id="SSF54928">
    <property type="entry name" value="RNA-binding domain, RBD"/>
    <property type="match status" value="2"/>
</dbReference>
<accession>A0A1X2I8H4</accession>
<sequence length="297" mass="31902">MFVGGLDWDTTDDSLKEHFSKYGPVASCSVMRDVATGQSRGFAFLSMVNAEDVDKVLEAGEHVVDGKKIDPKRAVSRSDAAAAAASSPGAGDGAGGGSAAPSTEKIFVGGISSNVDRDEFKAFFEQFGAVADATLMVDRQTGRPRGFGFITFEDAQAVDRALDTNPADLMIKDKQVEIKRATPKSASSSASQRMRQPPNTRYAGAAARFGAGQPQYPYAAMAAAAASYYGGGGAPRHMQQDDMDDHQDRRSYSRDHHHRSSRHRDGSRDDRYRDDRSGGGAVHASSSSRNQSSYRPY</sequence>
<protein>
    <recommendedName>
        <fullName evidence="5">RRM domain-containing protein</fullName>
    </recommendedName>
</protein>
<dbReference type="CDD" id="cd12325">
    <property type="entry name" value="RRM1_hnRNPA_hnRNPD_like"/>
    <property type="match status" value="1"/>
</dbReference>
<reference evidence="6 7" key="1">
    <citation type="submission" date="2016-07" db="EMBL/GenBank/DDBJ databases">
        <title>Pervasive Adenine N6-methylation of Active Genes in Fungi.</title>
        <authorList>
            <consortium name="DOE Joint Genome Institute"/>
            <person name="Mondo S.J."/>
            <person name="Dannebaum R.O."/>
            <person name="Kuo R.C."/>
            <person name="Labutti K."/>
            <person name="Haridas S."/>
            <person name="Kuo A."/>
            <person name="Salamov A."/>
            <person name="Ahrendt S.R."/>
            <person name="Lipzen A."/>
            <person name="Sullivan W."/>
            <person name="Andreopoulos W.B."/>
            <person name="Clum A."/>
            <person name="Lindquist E."/>
            <person name="Daum C."/>
            <person name="Ramamoorthy G.K."/>
            <person name="Gryganskyi A."/>
            <person name="Culley D."/>
            <person name="Magnuson J.K."/>
            <person name="James T.Y."/>
            <person name="O'Malley M.A."/>
            <person name="Stajich J.E."/>
            <person name="Spatafora J.W."/>
            <person name="Visel A."/>
            <person name="Grigoriev I.V."/>
        </authorList>
    </citation>
    <scope>NUCLEOTIDE SEQUENCE [LARGE SCALE GENOMIC DNA]</scope>
    <source>
        <strain evidence="6 7">NRRL 1336</strain>
    </source>
</reference>
<feature type="region of interest" description="Disordered" evidence="4">
    <location>
        <begin position="79"/>
        <end position="99"/>
    </location>
</feature>
<organism evidence="6 7">
    <name type="scientific">Absidia repens</name>
    <dbReference type="NCBI Taxonomy" id="90262"/>
    <lineage>
        <taxon>Eukaryota</taxon>
        <taxon>Fungi</taxon>
        <taxon>Fungi incertae sedis</taxon>
        <taxon>Mucoromycota</taxon>
        <taxon>Mucoromycotina</taxon>
        <taxon>Mucoromycetes</taxon>
        <taxon>Mucorales</taxon>
        <taxon>Cunninghamellaceae</taxon>
        <taxon>Absidia</taxon>
    </lineage>
</organism>
<dbReference type="Pfam" id="PF00076">
    <property type="entry name" value="RRM_1"/>
    <property type="match status" value="2"/>
</dbReference>
<name>A0A1X2I8H4_9FUNG</name>
<evidence type="ECO:0000313" key="6">
    <source>
        <dbReference type="EMBL" id="ORZ11582.1"/>
    </source>
</evidence>
<keyword evidence="7" id="KW-1185">Reference proteome</keyword>
<evidence type="ECO:0000259" key="5">
    <source>
        <dbReference type="PROSITE" id="PS50102"/>
    </source>
</evidence>
<dbReference type="PANTHER" id="PTHR48032:SF6">
    <property type="entry name" value="RNA-BINDING (RRM_RBD_RNP MOTIFS) FAMILY PROTEIN"/>
    <property type="match status" value="1"/>
</dbReference>
<dbReference type="InterPro" id="IPR012677">
    <property type="entry name" value="Nucleotide-bd_a/b_plait_sf"/>
</dbReference>
<feature type="domain" description="RRM" evidence="5">
    <location>
        <begin position="1"/>
        <end position="82"/>
    </location>
</feature>
<proteinExistence type="predicted"/>